<gene>
    <name evidence="5" type="ORF">CUN48_00445</name>
</gene>
<dbReference type="Proteomes" id="UP000230790">
    <property type="component" value="Unassembled WGS sequence"/>
</dbReference>
<dbReference type="Gene3D" id="1.10.10.10">
    <property type="entry name" value="Winged helix-like DNA-binding domain superfamily/Winged helix DNA-binding domain"/>
    <property type="match status" value="1"/>
</dbReference>
<dbReference type="InterPro" id="IPR036390">
    <property type="entry name" value="WH_DNA-bd_sf"/>
</dbReference>
<dbReference type="SUPFAM" id="SSF46785">
    <property type="entry name" value="Winged helix' DNA-binding domain"/>
    <property type="match status" value="1"/>
</dbReference>
<accession>A0A2M8QGV4</accession>
<dbReference type="PANTHER" id="PTHR30363:SF44">
    <property type="entry name" value="AGA OPERON TRANSCRIPTIONAL REPRESSOR-RELATED"/>
    <property type="match status" value="1"/>
</dbReference>
<dbReference type="InterPro" id="IPR018356">
    <property type="entry name" value="Tscrpt_reg_HTH_DeoR_CS"/>
</dbReference>
<evidence type="ECO:0000256" key="2">
    <source>
        <dbReference type="ARBA" id="ARBA00023125"/>
    </source>
</evidence>
<name>A0A2M8QGV4_9CHLR</name>
<evidence type="ECO:0000256" key="3">
    <source>
        <dbReference type="ARBA" id="ARBA00023163"/>
    </source>
</evidence>
<dbReference type="Pfam" id="PF08220">
    <property type="entry name" value="HTH_DeoR"/>
    <property type="match status" value="1"/>
</dbReference>
<dbReference type="GO" id="GO:0003677">
    <property type="term" value="F:DNA binding"/>
    <property type="evidence" value="ECO:0007669"/>
    <property type="project" value="UniProtKB-KW"/>
</dbReference>
<keyword evidence="2" id="KW-0238">DNA-binding</keyword>
<dbReference type="GO" id="GO:0003700">
    <property type="term" value="F:DNA-binding transcription factor activity"/>
    <property type="evidence" value="ECO:0007669"/>
    <property type="project" value="InterPro"/>
</dbReference>
<reference evidence="5 6" key="1">
    <citation type="submission" date="2017-11" db="EMBL/GenBank/DDBJ databases">
        <title>Evolution of Phototrophy in the Chloroflexi Phylum Driven by Horizontal Gene Transfer.</title>
        <authorList>
            <person name="Ward L.M."/>
            <person name="Hemp J."/>
            <person name="Shih P.M."/>
            <person name="Mcglynn S.E."/>
            <person name="Fischer W."/>
        </authorList>
    </citation>
    <scope>NUCLEOTIDE SEQUENCE [LARGE SCALE GENOMIC DNA]</scope>
    <source>
        <strain evidence="5">JP3_7</strain>
    </source>
</reference>
<dbReference type="PROSITE" id="PS00894">
    <property type="entry name" value="HTH_DEOR_1"/>
    <property type="match status" value="1"/>
</dbReference>
<dbReference type="SUPFAM" id="SSF100950">
    <property type="entry name" value="NagB/RpiA/CoA transferase-like"/>
    <property type="match status" value="1"/>
</dbReference>
<dbReference type="InterPro" id="IPR037171">
    <property type="entry name" value="NagB/RpiA_transferase-like"/>
</dbReference>
<evidence type="ECO:0000256" key="1">
    <source>
        <dbReference type="ARBA" id="ARBA00023015"/>
    </source>
</evidence>
<dbReference type="EMBL" id="PGTN01000002">
    <property type="protein sequence ID" value="PJF49029.1"/>
    <property type="molecule type" value="Genomic_DNA"/>
</dbReference>
<comment type="caution">
    <text evidence="5">The sequence shown here is derived from an EMBL/GenBank/DDBJ whole genome shotgun (WGS) entry which is preliminary data.</text>
</comment>
<keyword evidence="3" id="KW-0804">Transcription</keyword>
<evidence type="ECO:0000313" key="6">
    <source>
        <dbReference type="Proteomes" id="UP000230790"/>
    </source>
</evidence>
<dbReference type="PANTHER" id="PTHR30363">
    <property type="entry name" value="HTH-TYPE TRANSCRIPTIONAL REGULATOR SRLR-RELATED"/>
    <property type="match status" value="1"/>
</dbReference>
<feature type="domain" description="HTH deoR-type" evidence="4">
    <location>
        <begin position="11"/>
        <end position="66"/>
    </location>
</feature>
<proteinExistence type="predicted"/>
<dbReference type="InterPro" id="IPR014036">
    <property type="entry name" value="DeoR-like_C"/>
</dbReference>
<dbReference type="SMART" id="SM01134">
    <property type="entry name" value="DeoRC"/>
    <property type="match status" value="1"/>
</dbReference>
<dbReference type="PRINTS" id="PR00037">
    <property type="entry name" value="HTHLACR"/>
</dbReference>
<evidence type="ECO:0000313" key="5">
    <source>
        <dbReference type="EMBL" id="PJF49029.1"/>
    </source>
</evidence>
<sequence>MSDVYESNIHANARQQVILQLLERQSVVRVAELCERFGVSDMTVRRDLQELEQAGLIRRTYGGAVSARGRSFEPPFPARAATNQAQKQRIGQMAASLVQDGDSVALDVGTTTLEVARALRDKHNLTVVTHSLPIAQVLANHPLVRVIVVGGVLRSGELSLIGHLAERAYREFYVDKLFLGVGGLSLKAGLTEFNLEDALVKQAMLQSAKERIVVADASKLERVAFAFIGPLTGINTLVTDADADAQVVRQIEEAGVRVMLA</sequence>
<dbReference type="Pfam" id="PF00455">
    <property type="entry name" value="DeoRC"/>
    <property type="match status" value="1"/>
</dbReference>
<dbReference type="InterPro" id="IPR036388">
    <property type="entry name" value="WH-like_DNA-bd_sf"/>
</dbReference>
<dbReference type="InterPro" id="IPR001034">
    <property type="entry name" value="DeoR_HTH"/>
</dbReference>
<dbReference type="Gene3D" id="3.40.50.1360">
    <property type="match status" value="1"/>
</dbReference>
<organism evidence="5 6">
    <name type="scientific">Candidatus Thermofonsia Clade 3 bacterium</name>
    <dbReference type="NCBI Taxonomy" id="2364212"/>
    <lineage>
        <taxon>Bacteria</taxon>
        <taxon>Bacillati</taxon>
        <taxon>Chloroflexota</taxon>
        <taxon>Candidatus Thermofontia</taxon>
        <taxon>Candidatus Thermofonsia Clade 3</taxon>
    </lineage>
</organism>
<protein>
    <submittedName>
        <fullName evidence="5">DeoR/GlpR transcriptional regulator</fullName>
    </submittedName>
</protein>
<dbReference type="InterPro" id="IPR050313">
    <property type="entry name" value="Carb_Metab_HTH_regulators"/>
</dbReference>
<dbReference type="PROSITE" id="PS51000">
    <property type="entry name" value="HTH_DEOR_2"/>
    <property type="match status" value="1"/>
</dbReference>
<dbReference type="AlphaFoldDB" id="A0A2M8QGV4"/>
<evidence type="ECO:0000259" key="4">
    <source>
        <dbReference type="PROSITE" id="PS51000"/>
    </source>
</evidence>
<keyword evidence="1" id="KW-0805">Transcription regulation</keyword>
<dbReference type="SMART" id="SM00420">
    <property type="entry name" value="HTH_DEOR"/>
    <property type="match status" value="1"/>
</dbReference>